<evidence type="ECO:0008006" key="13">
    <source>
        <dbReference type="Google" id="ProtNLM"/>
    </source>
</evidence>
<protein>
    <recommendedName>
        <fullName evidence="13">Mitochondrial import inner membrane translocase subunit Tim16</fullName>
    </recommendedName>
</protein>
<dbReference type="Proteomes" id="UP001642540">
    <property type="component" value="Unassembled WGS sequence"/>
</dbReference>
<evidence type="ECO:0000313" key="11">
    <source>
        <dbReference type="EMBL" id="CAL8134454.1"/>
    </source>
</evidence>
<dbReference type="PANTHER" id="PTHR12388:SF0">
    <property type="entry name" value="MITOCHONDRIAL IMPORT INNER MEMBRANE TRANSLOCASE SUBUNIT TIM16"/>
    <property type="match status" value="1"/>
</dbReference>
<comment type="similarity">
    <text evidence="2">Belongs to the TIM16/PAM16 family.</text>
</comment>
<evidence type="ECO:0000313" key="12">
    <source>
        <dbReference type="Proteomes" id="UP001642540"/>
    </source>
</evidence>
<evidence type="ECO:0000256" key="9">
    <source>
        <dbReference type="SAM" id="MobiDB-lite"/>
    </source>
</evidence>
<evidence type="ECO:0000256" key="2">
    <source>
        <dbReference type="ARBA" id="ARBA00008817"/>
    </source>
</evidence>
<keyword evidence="8" id="KW-0472">Membrane</keyword>
<keyword evidence="6" id="KW-0811">Translocation</keyword>
<gene>
    <name evidence="11" type="ORF">ODALV1_LOCUS25532</name>
</gene>
<dbReference type="PANTHER" id="PTHR12388">
    <property type="entry name" value="MITOCHONDRIA ASSOCIATED GRANULOCYTE MACROPHAGE CSF SIGNALING MOLECULE"/>
    <property type="match status" value="1"/>
</dbReference>
<evidence type="ECO:0000256" key="10">
    <source>
        <dbReference type="SAM" id="SignalP"/>
    </source>
</evidence>
<keyword evidence="5" id="KW-0653">Protein transport</keyword>
<proteinExistence type="inferred from homology"/>
<evidence type="ECO:0000256" key="1">
    <source>
        <dbReference type="ARBA" id="ARBA00004637"/>
    </source>
</evidence>
<dbReference type="InterPro" id="IPR005341">
    <property type="entry name" value="Tim16"/>
</dbReference>
<comment type="caution">
    <text evidence="11">The sequence shown here is derived from an EMBL/GenBank/DDBJ whole genome shotgun (WGS) entry which is preliminary data.</text>
</comment>
<evidence type="ECO:0000256" key="6">
    <source>
        <dbReference type="ARBA" id="ARBA00023010"/>
    </source>
</evidence>
<keyword evidence="3" id="KW-0813">Transport</keyword>
<comment type="subcellular location">
    <subcellularLocation>
        <location evidence="1">Mitochondrion inner membrane</location>
        <topology evidence="1">Peripheral membrane protein</topology>
    </subcellularLocation>
</comment>
<keyword evidence="7" id="KW-0496">Mitochondrion</keyword>
<dbReference type="EMBL" id="CAXLJM020000104">
    <property type="protein sequence ID" value="CAL8134454.1"/>
    <property type="molecule type" value="Genomic_DNA"/>
</dbReference>
<evidence type="ECO:0000256" key="7">
    <source>
        <dbReference type="ARBA" id="ARBA00023128"/>
    </source>
</evidence>
<dbReference type="Pfam" id="PF03656">
    <property type="entry name" value="Pam16"/>
    <property type="match status" value="1"/>
</dbReference>
<sequence>MAKHLIQIILLGTRAVGRAFVKVLQQEYIASQAAAAARRDSKGGSGKDYTSNRHGMSVEEARQILDVGPGGGPVDSSNTEEIQQRFDHLFKINGTAQGGSLYIQSKVFRAKERLLG</sequence>
<feature type="signal peptide" evidence="10">
    <location>
        <begin position="1"/>
        <end position="19"/>
    </location>
</feature>
<evidence type="ECO:0000256" key="4">
    <source>
        <dbReference type="ARBA" id="ARBA00022792"/>
    </source>
</evidence>
<feature type="region of interest" description="Disordered" evidence="9">
    <location>
        <begin position="34"/>
        <end position="80"/>
    </location>
</feature>
<dbReference type="InterPro" id="IPR036869">
    <property type="entry name" value="J_dom_sf"/>
</dbReference>
<evidence type="ECO:0000256" key="8">
    <source>
        <dbReference type="ARBA" id="ARBA00023136"/>
    </source>
</evidence>
<keyword evidence="12" id="KW-1185">Reference proteome</keyword>
<dbReference type="Gene3D" id="1.10.287.110">
    <property type="entry name" value="DnaJ domain"/>
    <property type="match status" value="1"/>
</dbReference>
<organism evidence="11 12">
    <name type="scientific">Orchesella dallaii</name>
    <dbReference type="NCBI Taxonomy" id="48710"/>
    <lineage>
        <taxon>Eukaryota</taxon>
        <taxon>Metazoa</taxon>
        <taxon>Ecdysozoa</taxon>
        <taxon>Arthropoda</taxon>
        <taxon>Hexapoda</taxon>
        <taxon>Collembola</taxon>
        <taxon>Entomobryomorpha</taxon>
        <taxon>Entomobryoidea</taxon>
        <taxon>Orchesellidae</taxon>
        <taxon>Orchesellinae</taxon>
        <taxon>Orchesella</taxon>
    </lineage>
</organism>
<name>A0ABP1RS75_9HEXA</name>
<evidence type="ECO:0000256" key="5">
    <source>
        <dbReference type="ARBA" id="ARBA00022927"/>
    </source>
</evidence>
<evidence type="ECO:0000256" key="3">
    <source>
        <dbReference type="ARBA" id="ARBA00022448"/>
    </source>
</evidence>
<reference evidence="11 12" key="1">
    <citation type="submission" date="2024-08" db="EMBL/GenBank/DDBJ databases">
        <authorList>
            <person name="Cucini C."/>
            <person name="Frati F."/>
        </authorList>
    </citation>
    <scope>NUCLEOTIDE SEQUENCE [LARGE SCALE GENOMIC DNA]</scope>
</reference>
<accession>A0ABP1RS75</accession>
<feature type="chain" id="PRO_5045512291" description="Mitochondrial import inner membrane translocase subunit Tim16" evidence="10">
    <location>
        <begin position="20"/>
        <end position="116"/>
    </location>
</feature>
<keyword evidence="4" id="KW-0999">Mitochondrion inner membrane</keyword>
<keyword evidence="10" id="KW-0732">Signal</keyword>